<feature type="region of interest" description="Disordered" evidence="1">
    <location>
        <begin position="962"/>
        <end position="984"/>
    </location>
</feature>
<gene>
    <name evidence="2" type="ORF">ABL78_6113</name>
</gene>
<dbReference type="OrthoDB" id="272661at2759"/>
<dbReference type="OMA" id="ANHEPTH"/>
<comment type="caution">
    <text evidence="2">The sequence shown here is derived from an EMBL/GenBank/DDBJ whole genome shotgun (WGS) entry which is preliminary data.</text>
</comment>
<feature type="compositionally biased region" description="Low complexity" evidence="1">
    <location>
        <begin position="194"/>
        <end position="212"/>
    </location>
</feature>
<feature type="compositionally biased region" description="Low complexity" evidence="1">
    <location>
        <begin position="221"/>
        <end position="237"/>
    </location>
</feature>
<feature type="region of interest" description="Disordered" evidence="1">
    <location>
        <begin position="149"/>
        <end position="254"/>
    </location>
</feature>
<dbReference type="InterPro" id="IPR039715">
    <property type="entry name" value="ZCCHC10"/>
</dbReference>
<feature type="compositionally biased region" description="Polar residues" evidence="1">
    <location>
        <begin position="293"/>
        <end position="309"/>
    </location>
</feature>
<feature type="compositionally biased region" description="Polar residues" evidence="1">
    <location>
        <begin position="149"/>
        <end position="160"/>
    </location>
</feature>
<evidence type="ECO:0000256" key="1">
    <source>
        <dbReference type="SAM" id="MobiDB-lite"/>
    </source>
</evidence>
<feature type="compositionally biased region" description="Low complexity" evidence="1">
    <location>
        <begin position="692"/>
        <end position="701"/>
    </location>
</feature>
<organism evidence="2 3">
    <name type="scientific">Leptomonas seymouri</name>
    <dbReference type="NCBI Taxonomy" id="5684"/>
    <lineage>
        <taxon>Eukaryota</taxon>
        <taxon>Discoba</taxon>
        <taxon>Euglenozoa</taxon>
        <taxon>Kinetoplastea</taxon>
        <taxon>Metakinetoplastina</taxon>
        <taxon>Trypanosomatida</taxon>
        <taxon>Trypanosomatidae</taxon>
        <taxon>Leishmaniinae</taxon>
        <taxon>Leptomonas</taxon>
    </lineage>
</organism>
<dbReference type="VEuPathDB" id="TriTrypDB:Lsey_0228_0050"/>
<name>A0A0N0P433_LEPSE</name>
<sequence>MNTQTPAFEPSLPAGTDVPLDECFPIDDAPARSPNCISWGPHNVLQVCTRWSISFYLSCLLSPAHCRQIRHHPLCHRTDVESIEVVVGAKWSASLLPEVFYPASARLCVQTTSNLVVYRVTRHGTTRVEVSCGIGIACCRWGSRNSLNSNQPRVSASGSPSERAKPRSTAGAESSGDESEIPTSAVPRRRKAAAKATTTAKVKRAPTAAASAQKRRRHRSSSSSSSSSGSSGGSSSSDSDDTASTAHAAALKRRDREVTAIAATSALTVSDSGREGESTVPGATCGPTRKRANTSTQRHSSTSTMVHGDSDSLNYSHVNVLDYVWLTNDDLVVLSTRGLHVVPFYGDLSDDESSQIRDLPPPVYTWGGLEDAAALGFSGPTPVCFAPISANGLATQASASALSFLQRTVVLASPYLLRVVHIPTNTQKSSLPAAAQLICYMEVAALVSVPTAICAVAVALRSSAVSAYEVDTADIVAFLSEPNLVLRGRFTLALSSSTSSASALPLRSSTWATDAQYGPDQFVGEISLRGFLVAPFAAEVPTMRTDSAHGSSAAAVGAASTTVATYSEFSSGTLCTAVVGVGERSLFQYLLSGPSCVTLFQCPLLAGHSTMPGRKCAGVSGVALHPAGCVAVVAVQSGHANHEPVHLWPVTVDNFGSWLHRFVEFSGVLHDQEGGISDDVKRDAPSSGSPVANEAASANGNSSRSLCITKSLLRSQIGDAFFLWERLLGGSTAQSSALYHYAHVLQEMRQVPSHETLQQCWALGSARDAAAQLPSPLIADLSLRLAYLQLRSQHGVALFLRWPLPVSASGSGGQEGCIVSGFASAADIELKMTSWPWWRILRHIWASCPWDKPVLHELILSNAIRILSKRYGYANMAFSASERFRERAQPELSEKAGTREGGVMADASKCSTDPDTVDVDGARCYVEAYVRQQEKALELAAVSGGGGTALSSSAIVLTAASCEPPAHRSQRERSTRKSSNVSNRTQVHWSVSQAWVSTLKDFLVSVADGRNSAAPPASSSSLKASPSPAAAVREQIRFPCSLCDRDDVAVFHMDLSSTSLHAQPSVEGGGDEKTASPSSAAAAHTTIFSGTTFSSLSLFSPSYVLARCFSCGLSDYADGPLCRVCGGLLE</sequence>
<accession>A0A0N0P433</accession>
<dbReference type="Proteomes" id="UP000038009">
    <property type="component" value="Unassembled WGS sequence"/>
</dbReference>
<feature type="region of interest" description="Disordered" evidence="1">
    <location>
        <begin position="891"/>
        <end position="912"/>
    </location>
</feature>
<protein>
    <submittedName>
        <fullName evidence="2">Uncharacterized protein</fullName>
    </submittedName>
</protein>
<feature type="region of interest" description="Disordered" evidence="1">
    <location>
        <begin position="676"/>
        <end position="701"/>
    </location>
</feature>
<feature type="region of interest" description="Disordered" evidence="1">
    <location>
        <begin position="268"/>
        <end position="309"/>
    </location>
</feature>
<keyword evidence="3" id="KW-1185">Reference proteome</keyword>
<proteinExistence type="predicted"/>
<feature type="compositionally biased region" description="Basic and acidic residues" evidence="1">
    <location>
        <begin position="965"/>
        <end position="975"/>
    </location>
</feature>
<dbReference type="AlphaFoldDB" id="A0A0N0P433"/>
<dbReference type="PANTHER" id="PTHR13491:SF0">
    <property type="entry name" value="ZINC FINGER CCHC DOMAIN-CONTAINING PROTEIN 10"/>
    <property type="match status" value="1"/>
</dbReference>
<reference evidence="2 3" key="1">
    <citation type="journal article" date="2015" name="PLoS Pathog.">
        <title>Leptomonas seymouri: Adaptations to the Dixenous Life Cycle Analyzed by Genome Sequencing, Transcriptome Profiling and Co-infection with Leishmania donovani.</title>
        <authorList>
            <person name="Kraeva N."/>
            <person name="Butenko A."/>
            <person name="Hlavacova J."/>
            <person name="Kostygov A."/>
            <person name="Myskova J."/>
            <person name="Grybchuk D."/>
            <person name="Lestinova T."/>
            <person name="Votypka J."/>
            <person name="Volf P."/>
            <person name="Opperdoes F."/>
            <person name="Flegontov P."/>
            <person name="Lukes J."/>
            <person name="Yurchenko V."/>
        </authorList>
    </citation>
    <scope>NUCLEOTIDE SEQUENCE [LARGE SCALE GENOMIC DNA]</scope>
    <source>
        <strain evidence="2 3">ATCC 30220</strain>
    </source>
</reference>
<evidence type="ECO:0000313" key="3">
    <source>
        <dbReference type="Proteomes" id="UP000038009"/>
    </source>
</evidence>
<evidence type="ECO:0000313" key="2">
    <source>
        <dbReference type="EMBL" id="KPI84829.1"/>
    </source>
</evidence>
<dbReference type="PANTHER" id="PTHR13491">
    <property type="entry name" value="ZCCHC10 PROTEIN"/>
    <property type="match status" value="1"/>
</dbReference>
<dbReference type="EMBL" id="LJSK01000228">
    <property type="protein sequence ID" value="KPI84829.1"/>
    <property type="molecule type" value="Genomic_DNA"/>
</dbReference>